<keyword evidence="3" id="KW-1185">Reference proteome</keyword>
<dbReference type="InterPro" id="IPR003676">
    <property type="entry name" value="SAUR_fam"/>
</dbReference>
<dbReference type="AlphaFoldDB" id="A0A5N6RIA4"/>
<dbReference type="OrthoDB" id="1489976at2759"/>
<organism evidence="2 3">
    <name type="scientific">Carpinus fangiana</name>
    <dbReference type="NCBI Taxonomy" id="176857"/>
    <lineage>
        <taxon>Eukaryota</taxon>
        <taxon>Viridiplantae</taxon>
        <taxon>Streptophyta</taxon>
        <taxon>Embryophyta</taxon>
        <taxon>Tracheophyta</taxon>
        <taxon>Spermatophyta</taxon>
        <taxon>Magnoliopsida</taxon>
        <taxon>eudicotyledons</taxon>
        <taxon>Gunneridae</taxon>
        <taxon>Pentapetalae</taxon>
        <taxon>rosids</taxon>
        <taxon>fabids</taxon>
        <taxon>Fagales</taxon>
        <taxon>Betulaceae</taxon>
        <taxon>Carpinus</taxon>
    </lineage>
</organism>
<accession>A0A5N6RIA4</accession>
<evidence type="ECO:0000256" key="1">
    <source>
        <dbReference type="ARBA" id="ARBA00006974"/>
    </source>
</evidence>
<reference evidence="2 3" key="1">
    <citation type="submission" date="2019-06" db="EMBL/GenBank/DDBJ databases">
        <title>A chromosomal-level reference genome of Carpinus fangiana (Coryloideae, Betulaceae).</title>
        <authorList>
            <person name="Yang X."/>
            <person name="Wang Z."/>
            <person name="Zhang L."/>
            <person name="Hao G."/>
            <person name="Liu J."/>
            <person name="Yang Y."/>
        </authorList>
    </citation>
    <scope>NUCLEOTIDE SEQUENCE [LARGE SCALE GENOMIC DNA]</scope>
    <source>
        <strain evidence="2">Cfa_2016G</strain>
        <tissue evidence="2">Leaf</tissue>
    </source>
</reference>
<dbReference type="PANTHER" id="PTHR31374:SF311">
    <property type="entry name" value="SMALL AUXIN-UP RNA"/>
    <property type="match status" value="1"/>
</dbReference>
<dbReference type="PANTHER" id="PTHR31374">
    <property type="entry name" value="AUXIN-INDUCED PROTEIN-LIKE-RELATED"/>
    <property type="match status" value="1"/>
</dbReference>
<evidence type="ECO:0000313" key="2">
    <source>
        <dbReference type="EMBL" id="KAE8099038.1"/>
    </source>
</evidence>
<comment type="similarity">
    <text evidence="1">Belongs to the ARG7 family.</text>
</comment>
<protein>
    <submittedName>
        <fullName evidence="2">Uncharacterized protein</fullName>
    </submittedName>
</protein>
<dbReference type="Proteomes" id="UP000327013">
    <property type="component" value="Chromosome 7"/>
</dbReference>
<dbReference type="Pfam" id="PF02519">
    <property type="entry name" value="Auxin_inducible"/>
    <property type="match status" value="1"/>
</dbReference>
<dbReference type="GO" id="GO:0009733">
    <property type="term" value="P:response to auxin"/>
    <property type="evidence" value="ECO:0007669"/>
    <property type="project" value="InterPro"/>
</dbReference>
<dbReference type="EMBL" id="CM017327">
    <property type="protein sequence ID" value="KAE8099038.1"/>
    <property type="molecule type" value="Genomic_DNA"/>
</dbReference>
<gene>
    <name evidence="2" type="ORF">FH972_017052</name>
</gene>
<name>A0A5N6RIA4_9ROSI</name>
<proteinExistence type="inferred from homology"/>
<evidence type="ECO:0000313" key="3">
    <source>
        <dbReference type="Proteomes" id="UP000327013"/>
    </source>
</evidence>
<sequence>MHSFNWLFKFLVRIHPKNRYERLTLAEKAKANAVRVPKGHVALYVGKEEKRYEVPVKYLSLRSFKEVLAQSQPNELDIKNDGPIVLPCTTEAFNMLLREAKAYYRSNCAF</sequence>